<comment type="caution">
    <text evidence="6">The sequence shown here is derived from an EMBL/GenBank/DDBJ whole genome shotgun (WGS) entry which is preliminary data.</text>
</comment>
<feature type="transmembrane region" description="Helical" evidence="5">
    <location>
        <begin position="62"/>
        <end position="84"/>
    </location>
</feature>
<dbReference type="Proteomes" id="UP001149140">
    <property type="component" value="Unassembled WGS sequence"/>
</dbReference>
<proteinExistence type="predicted"/>
<evidence type="ECO:0000256" key="1">
    <source>
        <dbReference type="ARBA" id="ARBA00004141"/>
    </source>
</evidence>
<keyword evidence="3 5" id="KW-1133">Transmembrane helix</keyword>
<evidence type="ECO:0000256" key="5">
    <source>
        <dbReference type="SAM" id="Phobius"/>
    </source>
</evidence>
<protein>
    <submittedName>
        <fullName evidence="6">Energy-coupling factor transporter transmembrane protein EcfT</fullName>
    </submittedName>
</protein>
<name>A0A9X3MX49_9ACTN</name>
<dbReference type="CDD" id="cd16914">
    <property type="entry name" value="EcfT"/>
    <property type="match status" value="1"/>
</dbReference>
<dbReference type="EMBL" id="JAPDOD010000009">
    <property type="protein sequence ID" value="MDA0161123.1"/>
    <property type="molecule type" value="Genomic_DNA"/>
</dbReference>
<evidence type="ECO:0000313" key="7">
    <source>
        <dbReference type="Proteomes" id="UP001149140"/>
    </source>
</evidence>
<keyword evidence="2 5" id="KW-0812">Transmembrane</keyword>
<feature type="transmembrane region" description="Helical" evidence="5">
    <location>
        <begin position="256"/>
        <end position="276"/>
    </location>
</feature>
<feature type="transmembrane region" description="Helical" evidence="5">
    <location>
        <begin position="104"/>
        <end position="126"/>
    </location>
</feature>
<keyword evidence="4 5" id="KW-0472">Membrane</keyword>
<feature type="transmembrane region" description="Helical" evidence="5">
    <location>
        <begin position="222"/>
        <end position="244"/>
    </location>
</feature>
<dbReference type="InterPro" id="IPR003339">
    <property type="entry name" value="ABC/ECF_trnsptr_transmembrane"/>
</dbReference>
<dbReference type="GO" id="GO:0005886">
    <property type="term" value="C:plasma membrane"/>
    <property type="evidence" value="ECO:0007669"/>
    <property type="project" value="UniProtKB-ARBA"/>
</dbReference>
<dbReference type="Pfam" id="PF02361">
    <property type="entry name" value="CbiQ"/>
    <property type="match status" value="1"/>
</dbReference>
<evidence type="ECO:0000256" key="4">
    <source>
        <dbReference type="ARBA" id="ARBA00023136"/>
    </source>
</evidence>
<evidence type="ECO:0000256" key="2">
    <source>
        <dbReference type="ARBA" id="ARBA00022692"/>
    </source>
</evidence>
<sequence>MTRSPLHATRASVGGAWCLALGAVPICSGHPALLVAVLAAEVIIAFAAGLGPELRATARWGVPFAVVVMAINVLVSRNGATVLFRGPYLPWVGQVDFTFEALVYGAVLGLRILAIFGSAIFLAAAVDTDELLRALRRVSLRSGVTAALALRLFGVLKRDAGRLADAQRCLPDGGASRLQVLHAVTTGALDRATDVAATLEVRGFGAGGRPPRMPRPWSRHDLAFTCSAIVLVGIAAGVVAGLWGEFEAYPRLYAPLNAATAGAIAVLMLSAVLPFADRRGI</sequence>
<evidence type="ECO:0000256" key="3">
    <source>
        <dbReference type="ARBA" id="ARBA00022989"/>
    </source>
</evidence>
<reference evidence="6" key="1">
    <citation type="submission" date="2022-10" db="EMBL/GenBank/DDBJ databases">
        <title>The WGS of Solirubrobacter ginsenosidimutans DSM 21036.</title>
        <authorList>
            <person name="Jiang Z."/>
        </authorList>
    </citation>
    <scope>NUCLEOTIDE SEQUENCE</scope>
    <source>
        <strain evidence="6">DSM 21036</strain>
    </source>
</reference>
<keyword evidence="7" id="KW-1185">Reference proteome</keyword>
<feature type="transmembrane region" description="Helical" evidence="5">
    <location>
        <begin position="32"/>
        <end position="50"/>
    </location>
</feature>
<dbReference type="RefSeq" id="WP_270040300.1">
    <property type="nucleotide sequence ID" value="NZ_JAPDOD010000009.1"/>
</dbReference>
<accession>A0A9X3MX49</accession>
<organism evidence="6 7">
    <name type="scientific">Solirubrobacter ginsenosidimutans</name>
    <dbReference type="NCBI Taxonomy" id="490573"/>
    <lineage>
        <taxon>Bacteria</taxon>
        <taxon>Bacillati</taxon>
        <taxon>Actinomycetota</taxon>
        <taxon>Thermoleophilia</taxon>
        <taxon>Solirubrobacterales</taxon>
        <taxon>Solirubrobacteraceae</taxon>
        <taxon>Solirubrobacter</taxon>
    </lineage>
</organism>
<dbReference type="AlphaFoldDB" id="A0A9X3MX49"/>
<evidence type="ECO:0000313" key="6">
    <source>
        <dbReference type="EMBL" id="MDA0161123.1"/>
    </source>
</evidence>
<comment type="subcellular location">
    <subcellularLocation>
        <location evidence="1">Membrane</location>
        <topology evidence="1">Multi-pass membrane protein</topology>
    </subcellularLocation>
</comment>
<gene>
    <name evidence="6" type="ORF">OM076_12660</name>
</gene>